<dbReference type="AlphaFoldDB" id="A0A8X6H3Z9"/>
<gene>
    <name evidence="2" type="ORF">TNCT_206051</name>
</gene>
<keyword evidence="1" id="KW-0732">Signal</keyword>
<dbReference type="EMBL" id="BMAO01007585">
    <property type="protein sequence ID" value="GFR16861.1"/>
    <property type="molecule type" value="Genomic_DNA"/>
</dbReference>
<evidence type="ECO:0000313" key="3">
    <source>
        <dbReference type="Proteomes" id="UP000887116"/>
    </source>
</evidence>
<organism evidence="2 3">
    <name type="scientific">Trichonephila clavata</name>
    <name type="common">Joro spider</name>
    <name type="synonym">Nephila clavata</name>
    <dbReference type="NCBI Taxonomy" id="2740835"/>
    <lineage>
        <taxon>Eukaryota</taxon>
        <taxon>Metazoa</taxon>
        <taxon>Ecdysozoa</taxon>
        <taxon>Arthropoda</taxon>
        <taxon>Chelicerata</taxon>
        <taxon>Arachnida</taxon>
        <taxon>Araneae</taxon>
        <taxon>Araneomorphae</taxon>
        <taxon>Entelegynae</taxon>
        <taxon>Araneoidea</taxon>
        <taxon>Nephilidae</taxon>
        <taxon>Trichonephila</taxon>
    </lineage>
</organism>
<feature type="chain" id="PRO_5036481836" evidence="1">
    <location>
        <begin position="19"/>
        <end position="106"/>
    </location>
</feature>
<name>A0A8X6H3Z9_TRICU</name>
<feature type="signal peptide" evidence="1">
    <location>
        <begin position="1"/>
        <end position="18"/>
    </location>
</feature>
<reference evidence="2" key="1">
    <citation type="submission" date="2020-07" db="EMBL/GenBank/DDBJ databases">
        <title>Multicomponent nature underlies the extraordinary mechanical properties of spider dragline silk.</title>
        <authorList>
            <person name="Kono N."/>
            <person name="Nakamura H."/>
            <person name="Mori M."/>
            <person name="Yoshida Y."/>
            <person name="Ohtoshi R."/>
            <person name="Malay A.D."/>
            <person name="Moran D.A.P."/>
            <person name="Tomita M."/>
            <person name="Numata K."/>
            <person name="Arakawa K."/>
        </authorList>
    </citation>
    <scope>NUCLEOTIDE SEQUENCE</scope>
</reference>
<accession>A0A8X6H3Z9</accession>
<keyword evidence="3" id="KW-1185">Reference proteome</keyword>
<sequence>MAVAVLICRHAVVMDAAAQVPSVATQVAAHPQAYVVEKSVALKDFNAAAEHAVFRPANVVEVNVALKTKSAVDLLATNGVAKTPRNAAILIKLVVRWLSHLHSPVF</sequence>
<evidence type="ECO:0000256" key="1">
    <source>
        <dbReference type="SAM" id="SignalP"/>
    </source>
</evidence>
<dbReference type="Proteomes" id="UP000887116">
    <property type="component" value="Unassembled WGS sequence"/>
</dbReference>
<evidence type="ECO:0000313" key="2">
    <source>
        <dbReference type="EMBL" id="GFR16861.1"/>
    </source>
</evidence>
<comment type="caution">
    <text evidence="2">The sequence shown here is derived from an EMBL/GenBank/DDBJ whole genome shotgun (WGS) entry which is preliminary data.</text>
</comment>
<protein>
    <submittedName>
        <fullName evidence="2">Uncharacterized protein</fullName>
    </submittedName>
</protein>
<proteinExistence type="predicted"/>